<organism evidence="1 2">
    <name type="scientific">Polyangium fumosum</name>
    <dbReference type="NCBI Taxonomy" id="889272"/>
    <lineage>
        <taxon>Bacteria</taxon>
        <taxon>Pseudomonadati</taxon>
        <taxon>Myxococcota</taxon>
        <taxon>Polyangia</taxon>
        <taxon>Polyangiales</taxon>
        <taxon>Polyangiaceae</taxon>
        <taxon>Polyangium</taxon>
    </lineage>
</organism>
<dbReference type="OrthoDB" id="5498089at2"/>
<proteinExistence type="predicted"/>
<dbReference type="EMBL" id="SSMQ01000008">
    <property type="protein sequence ID" value="TKD09939.1"/>
    <property type="molecule type" value="Genomic_DNA"/>
</dbReference>
<evidence type="ECO:0000313" key="1">
    <source>
        <dbReference type="EMBL" id="TKD09939.1"/>
    </source>
</evidence>
<dbReference type="Proteomes" id="UP000309215">
    <property type="component" value="Unassembled WGS sequence"/>
</dbReference>
<keyword evidence="2" id="KW-1185">Reference proteome</keyword>
<gene>
    <name evidence="1" type="ORF">E8A74_10020</name>
</gene>
<evidence type="ECO:0008006" key="3">
    <source>
        <dbReference type="Google" id="ProtNLM"/>
    </source>
</evidence>
<dbReference type="RefSeq" id="WP_136928738.1">
    <property type="nucleotide sequence ID" value="NZ_SSMQ01000008.1"/>
</dbReference>
<accession>A0A4U1JFB9</accession>
<evidence type="ECO:0000313" key="2">
    <source>
        <dbReference type="Proteomes" id="UP000309215"/>
    </source>
</evidence>
<protein>
    <recommendedName>
        <fullName evidence="3">DUF4351 domain-containing protein</fullName>
    </recommendedName>
</protein>
<reference evidence="1 2" key="1">
    <citation type="submission" date="2019-04" db="EMBL/GenBank/DDBJ databases">
        <authorList>
            <person name="Li Y."/>
            <person name="Wang J."/>
        </authorList>
    </citation>
    <scope>NUCLEOTIDE SEQUENCE [LARGE SCALE GENOMIC DNA]</scope>
    <source>
        <strain evidence="1 2">DSM 14668</strain>
    </source>
</reference>
<dbReference type="AlphaFoldDB" id="A0A4U1JFB9"/>
<sequence length="310" mass="34716">MNDSVEENDSVDLILRHVSHRFPEDLARGLLGVKGPLSASVLETQVASRHRELDRTLDVEVKGERRLLHLEWQGDMPANMPFRSYEYQSLMAFAVAAESRAGSQLVPPIESVVVLLGGRAEPWPPHGSYRLSPPDAPFSGVHFRIEPVYQRTVAELAARGPFWLIFAPLAGDADEPCIRRVMEDLRAQVSPEAFEELGVAMAVLAEADQRGRDLRSVVRTMLPRELVMQNWIYKEGLEDGRQKGREEGLQTGLAPLAHQFERRLRRPLTPTERATLAERLLQQGAERLGDVVLDLSPEDLATWLATTNGH</sequence>
<name>A0A4U1JFB9_9BACT</name>
<comment type="caution">
    <text evidence="1">The sequence shown here is derived from an EMBL/GenBank/DDBJ whole genome shotgun (WGS) entry which is preliminary data.</text>
</comment>